<dbReference type="AlphaFoldDB" id="A0A0R1SFX6"/>
<feature type="transmembrane region" description="Helical" evidence="1">
    <location>
        <begin position="68"/>
        <end position="91"/>
    </location>
</feature>
<dbReference type="EMBL" id="AZFA01000002">
    <property type="protein sequence ID" value="KRL68175.1"/>
    <property type="molecule type" value="Genomic_DNA"/>
</dbReference>
<evidence type="ECO:0000256" key="1">
    <source>
        <dbReference type="SAM" id="Phobius"/>
    </source>
</evidence>
<dbReference type="PATRIC" id="fig|1423815.3.peg.937"/>
<dbReference type="STRING" id="1423815.FC27_GL000916"/>
<dbReference type="Proteomes" id="UP000051647">
    <property type="component" value="Unassembled WGS sequence"/>
</dbReference>
<feature type="transmembrane region" description="Helical" evidence="1">
    <location>
        <begin position="38"/>
        <end position="61"/>
    </location>
</feature>
<sequence>MRIKNIVALCVSYLLLIVAMFISGIDQAQGGLQVTGSLVLLIVFTFTLMILYTPFIVAAIFISRKTSIAVLAFSIFMEVAVMLQLLLNSIFSQQPFGFSQGVMLVFTPINMIVLLFLIIVNAIYLSKHRTGW</sequence>
<dbReference type="RefSeq" id="WP_010624015.1">
    <property type="nucleotide sequence ID" value="NZ_AZFA01000002.1"/>
</dbReference>
<accession>A0A0R1SFX6</accession>
<evidence type="ECO:0000313" key="3">
    <source>
        <dbReference type="Proteomes" id="UP000051647"/>
    </source>
</evidence>
<protein>
    <submittedName>
        <fullName evidence="2">Uncharacterized protein</fullName>
    </submittedName>
</protein>
<evidence type="ECO:0000313" key="2">
    <source>
        <dbReference type="EMBL" id="KRL68175.1"/>
    </source>
</evidence>
<feature type="transmembrane region" description="Helical" evidence="1">
    <location>
        <begin position="103"/>
        <end position="125"/>
    </location>
</feature>
<gene>
    <name evidence="2" type="ORF">FC27_GL000916</name>
</gene>
<comment type="caution">
    <text evidence="2">The sequence shown here is derived from an EMBL/GenBank/DDBJ whole genome shotgun (WGS) entry which is preliminary data.</text>
</comment>
<keyword evidence="1" id="KW-0472">Membrane</keyword>
<proteinExistence type="predicted"/>
<organism evidence="2 3">
    <name type="scientific">Companilactobacillus versmoldensis DSM 14857 = KCTC 3814</name>
    <dbReference type="NCBI Taxonomy" id="1423815"/>
    <lineage>
        <taxon>Bacteria</taxon>
        <taxon>Bacillati</taxon>
        <taxon>Bacillota</taxon>
        <taxon>Bacilli</taxon>
        <taxon>Lactobacillales</taxon>
        <taxon>Lactobacillaceae</taxon>
        <taxon>Companilactobacillus</taxon>
    </lineage>
</organism>
<keyword evidence="1" id="KW-0812">Transmembrane</keyword>
<keyword evidence="1" id="KW-1133">Transmembrane helix</keyword>
<reference evidence="2 3" key="1">
    <citation type="journal article" date="2015" name="Genome Announc.">
        <title>Expanding the biotechnology potential of lactobacilli through comparative genomics of 213 strains and associated genera.</title>
        <authorList>
            <person name="Sun Z."/>
            <person name="Harris H.M."/>
            <person name="McCann A."/>
            <person name="Guo C."/>
            <person name="Argimon S."/>
            <person name="Zhang W."/>
            <person name="Yang X."/>
            <person name="Jeffery I.B."/>
            <person name="Cooney J.C."/>
            <person name="Kagawa T.F."/>
            <person name="Liu W."/>
            <person name="Song Y."/>
            <person name="Salvetti E."/>
            <person name="Wrobel A."/>
            <person name="Rasinkangas P."/>
            <person name="Parkhill J."/>
            <person name="Rea M.C."/>
            <person name="O'Sullivan O."/>
            <person name="Ritari J."/>
            <person name="Douillard F.P."/>
            <person name="Paul Ross R."/>
            <person name="Yang R."/>
            <person name="Briner A.E."/>
            <person name="Felis G.E."/>
            <person name="de Vos W.M."/>
            <person name="Barrangou R."/>
            <person name="Klaenhammer T.R."/>
            <person name="Caufield P.W."/>
            <person name="Cui Y."/>
            <person name="Zhang H."/>
            <person name="O'Toole P.W."/>
        </authorList>
    </citation>
    <scope>NUCLEOTIDE SEQUENCE [LARGE SCALE GENOMIC DNA]</scope>
    <source>
        <strain evidence="2 3">DSM 14857</strain>
    </source>
</reference>
<keyword evidence="3" id="KW-1185">Reference proteome</keyword>
<name>A0A0R1SFX6_9LACO</name>
<dbReference type="OrthoDB" id="2298474at2"/>